<feature type="transmembrane region" description="Helical" evidence="6">
    <location>
        <begin position="40"/>
        <end position="58"/>
    </location>
</feature>
<comment type="subcellular location">
    <subcellularLocation>
        <location evidence="1">Endomembrane system</location>
        <topology evidence="1">Multi-pass membrane protein</topology>
    </subcellularLocation>
</comment>
<feature type="transmembrane region" description="Helical" evidence="6">
    <location>
        <begin position="415"/>
        <end position="439"/>
    </location>
</feature>
<keyword evidence="8" id="KW-1185">Reference proteome</keyword>
<feature type="transmembrane region" description="Helical" evidence="6">
    <location>
        <begin position="223"/>
        <end position="243"/>
    </location>
</feature>
<keyword evidence="3 6" id="KW-0812">Transmembrane</keyword>
<reference evidence="7 8" key="1">
    <citation type="submission" date="2018-05" db="EMBL/GenBank/DDBJ databases">
        <title>Genomic Encyclopedia of Type Strains, Phase IV (KMG-IV): sequencing the most valuable type-strain genomes for metagenomic binning, comparative biology and taxonomic classification.</title>
        <authorList>
            <person name="Goeker M."/>
        </authorList>
    </citation>
    <scope>NUCLEOTIDE SEQUENCE [LARGE SCALE GENOMIC DNA]</scope>
    <source>
        <strain evidence="7 8">DSM 16097</strain>
    </source>
</reference>
<dbReference type="GO" id="GO:0012505">
    <property type="term" value="C:endomembrane system"/>
    <property type="evidence" value="ECO:0007669"/>
    <property type="project" value="UniProtKB-SubCell"/>
</dbReference>
<evidence type="ECO:0000256" key="6">
    <source>
        <dbReference type="SAM" id="Phobius"/>
    </source>
</evidence>
<evidence type="ECO:0000256" key="4">
    <source>
        <dbReference type="ARBA" id="ARBA00022989"/>
    </source>
</evidence>
<comment type="caution">
    <text evidence="7">The sequence shown here is derived from an EMBL/GenBank/DDBJ whole genome shotgun (WGS) entry which is preliminary data.</text>
</comment>
<feature type="transmembrane region" description="Helical" evidence="6">
    <location>
        <begin position="308"/>
        <end position="329"/>
    </location>
</feature>
<dbReference type="SUPFAM" id="SSF103473">
    <property type="entry name" value="MFS general substrate transporter"/>
    <property type="match status" value="1"/>
</dbReference>
<name>A0A316GXY5_9RHOB</name>
<dbReference type="PANTHER" id="PTHR23519:SF1">
    <property type="entry name" value="AUTOPHAGY-RELATED PROTEIN 22"/>
    <property type="match status" value="1"/>
</dbReference>
<evidence type="ECO:0000313" key="8">
    <source>
        <dbReference type="Proteomes" id="UP000245708"/>
    </source>
</evidence>
<feature type="transmembrane region" description="Helical" evidence="6">
    <location>
        <begin position="134"/>
        <end position="155"/>
    </location>
</feature>
<dbReference type="PANTHER" id="PTHR23519">
    <property type="entry name" value="AUTOPHAGY-RELATED PROTEIN 22"/>
    <property type="match status" value="1"/>
</dbReference>
<keyword evidence="5 6" id="KW-0472">Membrane</keyword>
<organism evidence="7 8">
    <name type="scientific">Roseicyclus mahoneyensis</name>
    <dbReference type="NCBI Taxonomy" id="164332"/>
    <lineage>
        <taxon>Bacteria</taxon>
        <taxon>Pseudomonadati</taxon>
        <taxon>Pseudomonadota</taxon>
        <taxon>Alphaproteobacteria</taxon>
        <taxon>Rhodobacterales</taxon>
        <taxon>Roseobacteraceae</taxon>
        <taxon>Roseicyclus</taxon>
    </lineage>
</organism>
<dbReference type="InterPro" id="IPR036259">
    <property type="entry name" value="MFS_trans_sf"/>
</dbReference>
<feature type="transmembrane region" description="Helical" evidence="6">
    <location>
        <begin position="108"/>
        <end position="128"/>
    </location>
</feature>
<dbReference type="InterPro" id="IPR050495">
    <property type="entry name" value="ATG22/LtaA_families"/>
</dbReference>
<keyword evidence="2" id="KW-0813">Transport</keyword>
<gene>
    <name evidence="7" type="ORF">C7455_106241</name>
</gene>
<feature type="transmembrane region" description="Helical" evidence="6">
    <location>
        <begin position="341"/>
        <end position="358"/>
    </location>
</feature>
<dbReference type="EMBL" id="QGGW01000006">
    <property type="protein sequence ID" value="PWK59953.1"/>
    <property type="molecule type" value="Genomic_DNA"/>
</dbReference>
<dbReference type="Gene3D" id="1.20.1250.20">
    <property type="entry name" value="MFS general substrate transporter like domains"/>
    <property type="match status" value="1"/>
</dbReference>
<evidence type="ECO:0000256" key="1">
    <source>
        <dbReference type="ARBA" id="ARBA00004127"/>
    </source>
</evidence>
<feature type="transmembrane region" description="Helical" evidence="6">
    <location>
        <begin position="378"/>
        <end position="394"/>
    </location>
</feature>
<keyword evidence="4 6" id="KW-1133">Transmembrane helix</keyword>
<evidence type="ECO:0000256" key="5">
    <source>
        <dbReference type="ARBA" id="ARBA00023136"/>
    </source>
</evidence>
<accession>A0A316GXY5</accession>
<feature type="transmembrane region" description="Helical" evidence="6">
    <location>
        <begin position="176"/>
        <end position="196"/>
    </location>
</feature>
<evidence type="ECO:0000256" key="3">
    <source>
        <dbReference type="ARBA" id="ARBA00022692"/>
    </source>
</evidence>
<dbReference type="InterPro" id="IPR024671">
    <property type="entry name" value="Atg22-like"/>
</dbReference>
<feature type="transmembrane region" description="Helical" evidence="6">
    <location>
        <begin position="445"/>
        <end position="464"/>
    </location>
</feature>
<dbReference type="Pfam" id="PF11700">
    <property type="entry name" value="ATG22"/>
    <property type="match status" value="1"/>
</dbReference>
<sequence>MLRAMSVASPEPASLSPDALRAARRRIHGWWAFDWASQPYFTLCLTFVFGPYFAAVATESFMAQGLSEQVADARAQSLWSLGQTVSGIVIALCAPILGAFADNTGRRMPWIVLFSAFYLIGATSLWFMVPDGSFLVGALIAFGIGLIGAEFTTIFTNSMLPELGDDSAIGRLSGTGFAWGYVGGVLALFLMLIFFAEGESGRTFVGFEPALGLNPEMREGTRFVGPFTAVWYAVFMIPFFLWVREPRRPATHPSFKAALQDLWVTVKSLPRRVSLFAYLGSSMFYRDALNALYGFGGTYAVLVLNWSITQVGIFGIIGAVTSAIATWLGGKADSALGPKPVIIGSIVTLIVVCGLVLGMTRESLWGIALAPGSAVPDITFYICGAIIGGAGGVLQSASRSMMCRHAPPARPTEAFGLYALSGKATAFIGPALIGLTTYVTESARLGMAPLIGLFVVGLVLLIWVRAEGETA</sequence>
<proteinExistence type="predicted"/>
<feature type="transmembrane region" description="Helical" evidence="6">
    <location>
        <begin position="78"/>
        <end position="101"/>
    </location>
</feature>
<protein>
    <submittedName>
        <fullName evidence="7">UMF1 family MFS transporter</fullName>
    </submittedName>
</protein>
<evidence type="ECO:0000256" key="2">
    <source>
        <dbReference type="ARBA" id="ARBA00022448"/>
    </source>
</evidence>
<evidence type="ECO:0000313" key="7">
    <source>
        <dbReference type="EMBL" id="PWK59953.1"/>
    </source>
</evidence>
<dbReference type="AlphaFoldDB" id="A0A316GXY5"/>
<dbReference type="Proteomes" id="UP000245708">
    <property type="component" value="Unassembled WGS sequence"/>
</dbReference>